<comment type="caution">
    <text evidence="2">The sequence shown here is derived from an EMBL/GenBank/DDBJ whole genome shotgun (WGS) entry which is preliminary data.</text>
</comment>
<evidence type="ECO:0008006" key="4">
    <source>
        <dbReference type="Google" id="ProtNLM"/>
    </source>
</evidence>
<keyword evidence="1" id="KW-0732">Signal</keyword>
<proteinExistence type="predicted"/>
<protein>
    <recommendedName>
        <fullName evidence="4">Lipoprotein</fullName>
    </recommendedName>
</protein>
<feature type="signal peptide" evidence="1">
    <location>
        <begin position="1"/>
        <end position="17"/>
    </location>
</feature>
<feature type="chain" id="PRO_5032478176" description="Lipoprotein" evidence="1">
    <location>
        <begin position="18"/>
        <end position="129"/>
    </location>
</feature>
<keyword evidence="3" id="KW-1185">Reference proteome</keyword>
<dbReference type="AlphaFoldDB" id="A0A845MB16"/>
<dbReference type="Proteomes" id="UP000467322">
    <property type="component" value="Unassembled WGS sequence"/>
</dbReference>
<gene>
    <name evidence="2" type="ORF">GQE99_16665</name>
</gene>
<evidence type="ECO:0000313" key="3">
    <source>
        <dbReference type="Proteomes" id="UP000467322"/>
    </source>
</evidence>
<dbReference type="PROSITE" id="PS51257">
    <property type="entry name" value="PROKAR_LIPOPROTEIN"/>
    <property type="match status" value="1"/>
</dbReference>
<dbReference type="EMBL" id="WTUX01000019">
    <property type="protein sequence ID" value="MZR14654.1"/>
    <property type="molecule type" value="Genomic_DNA"/>
</dbReference>
<evidence type="ECO:0000313" key="2">
    <source>
        <dbReference type="EMBL" id="MZR14654.1"/>
    </source>
</evidence>
<accession>A0A845MB16</accession>
<sequence length="129" mass="13974">MKKFVTLVLCLALSACAAGETRPVNAKAVNASSKPAEIAIREHSTLFDPNSAQFRKQKVYVTSEGDRVYCGELNSKNRMGGYVGFTPYYVRLNARGQLISTEYANTINIGYSAASACKEAAEGQLNVNI</sequence>
<dbReference type="RefSeq" id="WP_161352758.1">
    <property type="nucleotide sequence ID" value="NZ_WTUX01000019.1"/>
</dbReference>
<evidence type="ECO:0000256" key="1">
    <source>
        <dbReference type="SAM" id="SignalP"/>
    </source>
</evidence>
<name>A0A845MB16_9RHOB</name>
<reference evidence="2 3" key="1">
    <citation type="submission" date="2019-12" db="EMBL/GenBank/DDBJ databases">
        <title>Maritimibacter sp. nov. sp. isolated from sea sand.</title>
        <authorList>
            <person name="Kim J."/>
            <person name="Jeong S.E."/>
            <person name="Jung H.S."/>
            <person name="Jeon C.O."/>
        </authorList>
    </citation>
    <scope>NUCLEOTIDE SEQUENCE [LARGE SCALE GENOMIC DNA]</scope>
    <source>
        <strain evidence="2 3">DP07</strain>
    </source>
</reference>
<organism evidence="2 3">
    <name type="scientific">Maritimibacter harenae</name>
    <dbReference type="NCBI Taxonomy" id="2606218"/>
    <lineage>
        <taxon>Bacteria</taxon>
        <taxon>Pseudomonadati</taxon>
        <taxon>Pseudomonadota</taxon>
        <taxon>Alphaproteobacteria</taxon>
        <taxon>Rhodobacterales</taxon>
        <taxon>Roseobacteraceae</taxon>
        <taxon>Maritimibacter</taxon>
    </lineage>
</organism>